<dbReference type="Proteomes" id="UP000436088">
    <property type="component" value="Unassembled WGS sequence"/>
</dbReference>
<gene>
    <name evidence="3" type="ORF">F3Y22_tig00005406pilonHSYRG00239</name>
</gene>
<protein>
    <recommendedName>
        <fullName evidence="2">HIT-type domain-containing protein</fullName>
    </recommendedName>
</protein>
<comment type="caution">
    <text evidence="3">The sequence shown here is derived from an EMBL/GenBank/DDBJ whole genome shotgun (WGS) entry which is preliminary data.</text>
</comment>
<accession>A0A6A3CED8</accession>
<keyword evidence="4" id="KW-1185">Reference proteome</keyword>
<feature type="domain" description="HIT-type" evidence="2">
    <location>
        <begin position="78"/>
        <end position="104"/>
    </location>
</feature>
<name>A0A6A3CED8_HIBSY</name>
<dbReference type="AlphaFoldDB" id="A0A6A3CED8"/>
<proteinExistence type="predicted"/>
<dbReference type="Pfam" id="PF04438">
    <property type="entry name" value="zf-HIT"/>
    <property type="match status" value="1"/>
</dbReference>
<reference evidence="3" key="1">
    <citation type="submission" date="2019-09" db="EMBL/GenBank/DDBJ databases">
        <title>Draft genome information of white flower Hibiscus syriacus.</title>
        <authorList>
            <person name="Kim Y.-M."/>
        </authorList>
    </citation>
    <scope>NUCLEOTIDE SEQUENCE [LARGE SCALE GENOMIC DNA]</scope>
    <source>
        <strain evidence="3">YM2019G1</strain>
    </source>
</reference>
<evidence type="ECO:0000259" key="2">
    <source>
        <dbReference type="Pfam" id="PF04438"/>
    </source>
</evidence>
<organism evidence="3 4">
    <name type="scientific">Hibiscus syriacus</name>
    <name type="common">Rose of Sharon</name>
    <dbReference type="NCBI Taxonomy" id="106335"/>
    <lineage>
        <taxon>Eukaryota</taxon>
        <taxon>Viridiplantae</taxon>
        <taxon>Streptophyta</taxon>
        <taxon>Embryophyta</taxon>
        <taxon>Tracheophyta</taxon>
        <taxon>Spermatophyta</taxon>
        <taxon>Magnoliopsida</taxon>
        <taxon>eudicotyledons</taxon>
        <taxon>Gunneridae</taxon>
        <taxon>Pentapetalae</taxon>
        <taxon>rosids</taxon>
        <taxon>malvids</taxon>
        <taxon>Malvales</taxon>
        <taxon>Malvaceae</taxon>
        <taxon>Malvoideae</taxon>
        <taxon>Hibiscus</taxon>
    </lineage>
</organism>
<feature type="region of interest" description="Disordered" evidence="1">
    <location>
        <begin position="38"/>
        <end position="62"/>
    </location>
</feature>
<dbReference type="InterPro" id="IPR007529">
    <property type="entry name" value="Znf_HIT"/>
</dbReference>
<evidence type="ECO:0000313" key="3">
    <source>
        <dbReference type="EMBL" id="KAE8727695.1"/>
    </source>
</evidence>
<evidence type="ECO:0000313" key="4">
    <source>
        <dbReference type="Proteomes" id="UP000436088"/>
    </source>
</evidence>
<dbReference type="PANTHER" id="PTHR48453">
    <property type="entry name" value="CCHC-TYPE DOMAIN-CONTAINING PROTEIN"/>
    <property type="match status" value="1"/>
</dbReference>
<sequence length="247" mass="27524">MPFVEWLLGQMNLSIVSLLESLLHQFTVIFHTNLQISGDGSTSSDDKETQDPPDSGDLNEVDRIKRRSERRFPLPGGPVCVVCRRYGEYICDKTDDDICSMECKSTLLRSLQITEDLVFVATNGVPDFWLIAMKNNEVLADEIYSGVMREFSNILKTYHMIDEDEPILEKVIGVCSKNAAIYLDLLRRSKNAAIDLDLLRRLFNNAAIDIDLLRHFLFSNAANFSGAGMAGASYGVFPIAASAFNGA</sequence>
<dbReference type="PANTHER" id="PTHR48453:SF1">
    <property type="entry name" value="CCHC-TYPE DOMAIN-CONTAINING PROTEIN"/>
    <property type="match status" value="1"/>
</dbReference>
<dbReference type="CDD" id="cd23022">
    <property type="entry name" value="zf-HIT_DDX59"/>
    <property type="match status" value="1"/>
</dbReference>
<dbReference type="Gene3D" id="3.30.60.220">
    <property type="match status" value="1"/>
</dbReference>
<dbReference type="EMBL" id="VEPZ02000305">
    <property type="protein sequence ID" value="KAE8727695.1"/>
    <property type="molecule type" value="Genomic_DNA"/>
</dbReference>
<evidence type="ECO:0000256" key="1">
    <source>
        <dbReference type="SAM" id="MobiDB-lite"/>
    </source>
</evidence>